<dbReference type="SUPFAM" id="SSF81383">
    <property type="entry name" value="F-box domain"/>
    <property type="match status" value="1"/>
</dbReference>
<dbReference type="InterPro" id="IPR036047">
    <property type="entry name" value="F-box-like_dom_sf"/>
</dbReference>
<evidence type="ECO:0000313" key="2">
    <source>
        <dbReference type="EMBL" id="TPX37597.1"/>
    </source>
</evidence>
<organism evidence="2 3">
    <name type="scientific">Synchytrium microbalum</name>
    <dbReference type="NCBI Taxonomy" id="1806994"/>
    <lineage>
        <taxon>Eukaryota</taxon>
        <taxon>Fungi</taxon>
        <taxon>Fungi incertae sedis</taxon>
        <taxon>Chytridiomycota</taxon>
        <taxon>Chytridiomycota incertae sedis</taxon>
        <taxon>Chytridiomycetes</taxon>
        <taxon>Synchytriales</taxon>
        <taxon>Synchytriaceae</taxon>
        <taxon>Synchytrium</taxon>
    </lineage>
</organism>
<dbReference type="Pfam" id="PF12937">
    <property type="entry name" value="F-box-like"/>
    <property type="match status" value="1"/>
</dbReference>
<dbReference type="PROSITE" id="PS50181">
    <property type="entry name" value="FBOX"/>
    <property type="match status" value="1"/>
</dbReference>
<evidence type="ECO:0000313" key="3">
    <source>
        <dbReference type="Proteomes" id="UP000319731"/>
    </source>
</evidence>
<dbReference type="Proteomes" id="UP000319731">
    <property type="component" value="Unassembled WGS sequence"/>
</dbReference>
<comment type="caution">
    <text evidence="2">The sequence shown here is derived from an EMBL/GenBank/DDBJ whole genome shotgun (WGS) entry which is preliminary data.</text>
</comment>
<dbReference type="InterPro" id="IPR001810">
    <property type="entry name" value="F-box_dom"/>
</dbReference>
<feature type="domain" description="F-box" evidence="1">
    <location>
        <begin position="29"/>
        <end position="70"/>
    </location>
</feature>
<name>A0A507C953_9FUNG</name>
<accession>A0A507C953</accession>
<dbReference type="GeneID" id="42001880"/>
<dbReference type="EMBL" id="QEAO01000002">
    <property type="protein sequence ID" value="TPX37597.1"/>
    <property type="molecule type" value="Genomic_DNA"/>
</dbReference>
<dbReference type="RefSeq" id="XP_031027508.1">
    <property type="nucleotide sequence ID" value="XM_031166583.1"/>
</dbReference>
<evidence type="ECO:0000259" key="1">
    <source>
        <dbReference type="PROSITE" id="PS50181"/>
    </source>
</evidence>
<dbReference type="Gene3D" id="1.20.1280.50">
    <property type="match status" value="1"/>
</dbReference>
<reference evidence="2 3" key="1">
    <citation type="journal article" date="2019" name="Sci. Rep.">
        <title>Comparative genomics of chytrid fungi reveal insights into the obligate biotrophic and pathogenic lifestyle of Synchytrium endobioticum.</title>
        <authorList>
            <person name="van de Vossenberg B.T.L.H."/>
            <person name="Warris S."/>
            <person name="Nguyen H.D.T."/>
            <person name="van Gent-Pelzer M.P.E."/>
            <person name="Joly D.L."/>
            <person name="van de Geest H.C."/>
            <person name="Bonants P.J.M."/>
            <person name="Smith D.S."/>
            <person name="Levesque C.A."/>
            <person name="van der Lee T.A.J."/>
        </authorList>
    </citation>
    <scope>NUCLEOTIDE SEQUENCE [LARGE SCALE GENOMIC DNA]</scope>
    <source>
        <strain evidence="2 3">JEL517</strain>
    </source>
</reference>
<dbReference type="OrthoDB" id="3219396at2759"/>
<gene>
    <name evidence="2" type="ORF">SmJEL517_g00654</name>
</gene>
<dbReference type="AlphaFoldDB" id="A0A507C953"/>
<sequence>MASAEEHSPVQGSSGCNSTTLVDPLSYPLPWELALRVLSFIDSPRKLSQLYGVSRRWQSLCSDDILWMKLVERRWKNKLYHHLDLHIRVDYTNLMESLSVKEMKSLLKRRQVSVAGLVEKSELADAVVKSLPQFSPTVPSKNNSGKWRTSYIVAELDSKRTRITKSEVTGIEWKFRFRHWQEGLFVKATFDDKFNLVIPDIFDNVMRYRFFDNNSSIRVEQYPELHDAGENIVGWT</sequence>
<protein>
    <recommendedName>
        <fullName evidence="1">F-box domain-containing protein</fullName>
    </recommendedName>
</protein>
<dbReference type="STRING" id="1806994.A0A507C953"/>
<proteinExistence type="predicted"/>
<keyword evidence="3" id="KW-1185">Reference proteome</keyword>